<evidence type="ECO:0000259" key="3">
    <source>
        <dbReference type="PROSITE" id="PS51031"/>
    </source>
</evidence>
<dbReference type="Pfam" id="PF10545">
    <property type="entry name" value="MADF_DNA_bdg"/>
    <property type="match status" value="1"/>
</dbReference>
<protein>
    <submittedName>
        <fullName evidence="4">Transcription factor Adf-1</fullName>
    </submittedName>
</protein>
<dbReference type="PANTHER" id="PTHR12243:SF64">
    <property type="entry name" value="DORSAL INTERACTING PROTEIN 3-RELATED"/>
    <property type="match status" value="1"/>
</dbReference>
<keyword evidence="1" id="KW-0539">Nucleus</keyword>
<gene>
    <name evidence="4" type="primary">Adf1_51</name>
    <name evidence="4" type="ORF">g.5608</name>
</gene>
<comment type="subcellular location">
    <subcellularLocation>
        <location evidence="1">Nucleus</location>
    </subcellularLocation>
</comment>
<evidence type="ECO:0000259" key="2">
    <source>
        <dbReference type="PROSITE" id="PS51029"/>
    </source>
</evidence>
<dbReference type="GO" id="GO:0005667">
    <property type="term" value="C:transcription regulator complex"/>
    <property type="evidence" value="ECO:0007669"/>
    <property type="project" value="TreeGrafter"/>
</dbReference>
<accession>A0A0A1X3P6</accession>
<dbReference type="EMBL" id="GBXI01008560">
    <property type="protein sequence ID" value="JAD05732.1"/>
    <property type="molecule type" value="Transcribed_RNA"/>
</dbReference>
<feature type="domain" description="MADF" evidence="2">
    <location>
        <begin position="13"/>
        <end position="100"/>
    </location>
</feature>
<feature type="domain" description="BESS" evidence="3">
    <location>
        <begin position="294"/>
        <end position="333"/>
    </location>
</feature>
<name>A0A0A1X3P6_ZEUCU</name>
<dbReference type="CTD" id="105218464"/>
<reference evidence="4" key="1">
    <citation type="submission" date="2014-11" db="EMBL/GenBank/DDBJ databases">
        <authorList>
            <person name="Geib S."/>
        </authorList>
    </citation>
    <scope>NUCLEOTIDE SEQUENCE</scope>
</reference>
<dbReference type="AlphaFoldDB" id="A0A0A1X3P6"/>
<dbReference type="InterPro" id="IPR039353">
    <property type="entry name" value="TF_Adf1"/>
</dbReference>
<evidence type="ECO:0000256" key="1">
    <source>
        <dbReference type="PROSITE-ProRule" id="PRU00371"/>
    </source>
</evidence>
<dbReference type="PANTHER" id="PTHR12243">
    <property type="entry name" value="MADF DOMAIN TRANSCRIPTION FACTOR"/>
    <property type="match status" value="1"/>
</dbReference>
<dbReference type="PROSITE" id="PS51029">
    <property type="entry name" value="MADF"/>
    <property type="match status" value="1"/>
</dbReference>
<reference evidence="4" key="2">
    <citation type="journal article" date="2015" name="Gigascience">
        <title>Reconstructing a comprehensive transcriptome assembly of a white-pupal translocated strain of the pest fruit fly Bactrocera cucurbitae.</title>
        <authorList>
            <person name="Sim S.B."/>
            <person name="Calla B."/>
            <person name="Hall B."/>
            <person name="DeRego T."/>
            <person name="Geib S.M."/>
        </authorList>
    </citation>
    <scope>NUCLEOTIDE SEQUENCE</scope>
</reference>
<organism evidence="4">
    <name type="scientific">Zeugodacus cucurbitae</name>
    <name type="common">Melon fruit fly</name>
    <name type="synonym">Bactrocera cucurbitae</name>
    <dbReference type="NCBI Taxonomy" id="28588"/>
    <lineage>
        <taxon>Eukaryota</taxon>
        <taxon>Metazoa</taxon>
        <taxon>Ecdysozoa</taxon>
        <taxon>Arthropoda</taxon>
        <taxon>Hexapoda</taxon>
        <taxon>Insecta</taxon>
        <taxon>Pterygota</taxon>
        <taxon>Neoptera</taxon>
        <taxon>Endopterygota</taxon>
        <taxon>Diptera</taxon>
        <taxon>Brachycera</taxon>
        <taxon>Muscomorpha</taxon>
        <taxon>Tephritoidea</taxon>
        <taxon>Tephritidae</taxon>
        <taxon>Zeugodacus</taxon>
        <taxon>Zeugodacus</taxon>
    </lineage>
</organism>
<dbReference type="OrthoDB" id="6081971at2759"/>
<dbReference type="InterPro" id="IPR006578">
    <property type="entry name" value="MADF-dom"/>
</dbReference>
<dbReference type="GO" id="GO:0003677">
    <property type="term" value="F:DNA binding"/>
    <property type="evidence" value="ECO:0007669"/>
    <property type="project" value="InterPro"/>
</dbReference>
<dbReference type="PROSITE" id="PS51031">
    <property type="entry name" value="BESS"/>
    <property type="match status" value="1"/>
</dbReference>
<proteinExistence type="predicted"/>
<dbReference type="GO" id="GO:0005634">
    <property type="term" value="C:nucleus"/>
    <property type="evidence" value="ECO:0007669"/>
    <property type="project" value="UniProtKB-SubCell"/>
</dbReference>
<dbReference type="GeneID" id="105218464"/>
<dbReference type="InterPro" id="IPR004210">
    <property type="entry name" value="BESS_motif"/>
</dbReference>
<dbReference type="RefSeq" id="XP_011192365.1">
    <property type="nucleotide sequence ID" value="XM_011194063.3"/>
</dbReference>
<dbReference type="GO" id="GO:0006357">
    <property type="term" value="P:regulation of transcription by RNA polymerase II"/>
    <property type="evidence" value="ECO:0007669"/>
    <property type="project" value="TreeGrafter"/>
</dbReference>
<sequence>MTGHRALEDSDMALIERVKTTPSLYDPRNLDFRLAYRKEQEWEVVGTMIGMTATEARRRWTCLRDRYSRELKQLRLHPDKNEYGNSPFFRQMDFLRKFVRKRRNRRRNGFIEYENQSPEGQKVNKDKQNIHKMDEEDDYNLENYDEQSETYGGKIDENTMESEDYPEFVDVDAGEDVYEECVETPITETSVKNHLLNHASINVNTKQMVAPIITTAAPPAHNTNHAIYNAIYTTPSKNQAPQQLSVKASPATVAQAIQYKQTHNVYANSTSRPPQTHLHNQLDTNMYSNVPAAETEDDLFGKSIAVYLKQLSRRHKIKAQVEMFQILEKYIELEESAKARISANAANINNG</sequence>
<evidence type="ECO:0000313" key="4">
    <source>
        <dbReference type="EMBL" id="JAD05732.1"/>
    </source>
</evidence>
<dbReference type="SMART" id="SM00595">
    <property type="entry name" value="MADF"/>
    <property type="match status" value="1"/>
</dbReference>